<dbReference type="SUPFAM" id="SSF55174">
    <property type="entry name" value="Alpha-L RNA-binding motif"/>
    <property type="match status" value="1"/>
</dbReference>
<evidence type="ECO:0000313" key="8">
    <source>
        <dbReference type="Proteomes" id="UP000808337"/>
    </source>
</evidence>
<comment type="similarity">
    <text evidence="1">Belongs to the HSP15 family.</text>
</comment>
<evidence type="ECO:0000256" key="1">
    <source>
        <dbReference type="ARBA" id="ARBA00008396"/>
    </source>
</evidence>
<feature type="domain" description="RNA-binding S4" evidence="6">
    <location>
        <begin position="4"/>
        <end position="64"/>
    </location>
</feature>
<sequence>MEKIRIDKYLWAIRIYKSRTMATEACREGKVKLNGVVVKSSALTVIGDTIEVHKDSFRFKYKVVQLIEKRVSAILAKPCYEDLTPEEELNKYKMWFVGKGGPERRERGAGRPTKKERREIEGYKEGDDEED</sequence>
<dbReference type="PROSITE" id="PS50889">
    <property type="entry name" value="S4"/>
    <property type="match status" value="1"/>
</dbReference>
<dbReference type="InterPro" id="IPR025708">
    <property type="entry name" value="HSP15"/>
</dbReference>
<accession>A0A9D7XLL6</accession>
<name>A0A9D7XLL6_9BACT</name>
<dbReference type="GO" id="GO:0003677">
    <property type="term" value="F:DNA binding"/>
    <property type="evidence" value="ECO:0007669"/>
    <property type="project" value="UniProtKB-KW"/>
</dbReference>
<dbReference type="Pfam" id="PF01479">
    <property type="entry name" value="S4"/>
    <property type="match status" value="1"/>
</dbReference>
<feature type="compositionally biased region" description="Basic and acidic residues" evidence="5">
    <location>
        <begin position="116"/>
        <end position="125"/>
    </location>
</feature>
<evidence type="ECO:0000256" key="2">
    <source>
        <dbReference type="ARBA" id="ARBA00022884"/>
    </source>
</evidence>
<dbReference type="GO" id="GO:0043023">
    <property type="term" value="F:ribosomal large subunit binding"/>
    <property type="evidence" value="ECO:0007669"/>
    <property type="project" value="InterPro"/>
</dbReference>
<evidence type="ECO:0000259" key="6">
    <source>
        <dbReference type="SMART" id="SM00363"/>
    </source>
</evidence>
<reference evidence="7 8" key="1">
    <citation type="submission" date="2020-10" db="EMBL/GenBank/DDBJ databases">
        <title>Connecting structure to function with the recovery of over 1000 high-quality activated sludge metagenome-assembled genomes encoding full-length rRNA genes using long-read sequencing.</title>
        <authorList>
            <person name="Singleton C.M."/>
            <person name="Petriglieri F."/>
            <person name="Kristensen J.M."/>
            <person name="Kirkegaard R.H."/>
            <person name="Michaelsen T.Y."/>
            <person name="Andersen M.H."/>
            <person name="Karst S.M."/>
            <person name="Dueholm M.S."/>
            <person name="Nielsen P.H."/>
            <person name="Albertsen M."/>
        </authorList>
    </citation>
    <scope>NUCLEOTIDE SEQUENCE [LARGE SCALE GENOMIC DNA]</scope>
    <source>
        <strain evidence="7">Ribe_18-Q3-R11-54_MAXAC.273</strain>
    </source>
</reference>
<dbReference type="Gene3D" id="3.10.290.10">
    <property type="entry name" value="RNA-binding S4 domain"/>
    <property type="match status" value="1"/>
</dbReference>
<proteinExistence type="inferred from homology"/>
<gene>
    <name evidence="7" type="ORF">IPP15_02290</name>
</gene>
<dbReference type="InterPro" id="IPR036986">
    <property type="entry name" value="S4_RNA-bd_sf"/>
</dbReference>
<dbReference type="AlphaFoldDB" id="A0A9D7XLL6"/>
<evidence type="ECO:0000256" key="5">
    <source>
        <dbReference type="SAM" id="MobiDB-lite"/>
    </source>
</evidence>
<comment type="caution">
    <text evidence="7">The sequence shown here is derived from an EMBL/GenBank/DDBJ whole genome shotgun (WGS) entry which is preliminary data.</text>
</comment>
<dbReference type="PIRSF" id="PIRSF016821">
    <property type="entry name" value="HSP15"/>
    <property type="match status" value="1"/>
</dbReference>
<dbReference type="CDD" id="cd00165">
    <property type="entry name" value="S4"/>
    <property type="match status" value="1"/>
</dbReference>
<dbReference type="EMBL" id="JADKGY010000001">
    <property type="protein sequence ID" value="MBK9981249.1"/>
    <property type="molecule type" value="Genomic_DNA"/>
</dbReference>
<dbReference type="InterPro" id="IPR002942">
    <property type="entry name" value="S4_RNA-bd"/>
</dbReference>
<dbReference type="Proteomes" id="UP000808337">
    <property type="component" value="Unassembled WGS sequence"/>
</dbReference>
<dbReference type="GO" id="GO:0003727">
    <property type="term" value="F:single-stranded RNA binding"/>
    <property type="evidence" value="ECO:0007669"/>
    <property type="project" value="InterPro"/>
</dbReference>
<keyword evidence="2 4" id="KW-0694">RNA-binding</keyword>
<dbReference type="SMART" id="SM00363">
    <property type="entry name" value="S4"/>
    <property type="match status" value="1"/>
</dbReference>
<evidence type="ECO:0000256" key="4">
    <source>
        <dbReference type="PROSITE-ProRule" id="PRU00182"/>
    </source>
</evidence>
<protein>
    <submittedName>
        <fullName evidence="7">RNA-binding S4 domain-containing protein</fullName>
    </submittedName>
</protein>
<dbReference type="GO" id="GO:0034605">
    <property type="term" value="P:cellular response to heat"/>
    <property type="evidence" value="ECO:0007669"/>
    <property type="project" value="InterPro"/>
</dbReference>
<evidence type="ECO:0000313" key="7">
    <source>
        <dbReference type="EMBL" id="MBK9981249.1"/>
    </source>
</evidence>
<feature type="region of interest" description="Disordered" evidence="5">
    <location>
        <begin position="99"/>
        <end position="131"/>
    </location>
</feature>
<keyword evidence="3" id="KW-0238">DNA-binding</keyword>
<organism evidence="7 8">
    <name type="scientific">Candidatus Opimibacter skivensis</name>
    <dbReference type="NCBI Taxonomy" id="2982028"/>
    <lineage>
        <taxon>Bacteria</taxon>
        <taxon>Pseudomonadati</taxon>
        <taxon>Bacteroidota</taxon>
        <taxon>Saprospiria</taxon>
        <taxon>Saprospirales</taxon>
        <taxon>Saprospiraceae</taxon>
        <taxon>Candidatus Opimibacter</taxon>
    </lineage>
</organism>
<evidence type="ECO:0000256" key="3">
    <source>
        <dbReference type="ARBA" id="ARBA00023125"/>
    </source>
</evidence>